<dbReference type="GO" id="GO:0005829">
    <property type="term" value="C:cytosol"/>
    <property type="evidence" value="ECO:0007669"/>
    <property type="project" value="TreeGrafter"/>
</dbReference>
<evidence type="ECO:0000259" key="2">
    <source>
        <dbReference type="Pfam" id="PF01048"/>
    </source>
</evidence>
<dbReference type="GO" id="GO:0008782">
    <property type="term" value="F:adenosylhomocysteine nucleosidase activity"/>
    <property type="evidence" value="ECO:0007669"/>
    <property type="project" value="TreeGrafter"/>
</dbReference>
<dbReference type="InterPro" id="IPR000845">
    <property type="entry name" value="Nucleoside_phosphorylase_d"/>
</dbReference>
<dbReference type="AlphaFoldDB" id="A0A6L9MR92"/>
<dbReference type="CDD" id="cd09008">
    <property type="entry name" value="MTAN"/>
    <property type="match status" value="1"/>
</dbReference>
<dbReference type="GO" id="GO:0009116">
    <property type="term" value="P:nucleoside metabolic process"/>
    <property type="evidence" value="ECO:0007669"/>
    <property type="project" value="InterPro"/>
</dbReference>
<dbReference type="RefSeq" id="WP_163109991.1">
    <property type="nucleotide sequence ID" value="NZ_JAAAWP010000002.1"/>
</dbReference>
<dbReference type="Pfam" id="PF01048">
    <property type="entry name" value="PNP_UDP_1"/>
    <property type="match status" value="1"/>
</dbReference>
<name>A0A6L9MR92_9ALTE</name>
<organism evidence="3 4">
    <name type="scientific">Alteromonas hispanica</name>
    <dbReference type="NCBI Taxonomy" id="315421"/>
    <lineage>
        <taxon>Bacteria</taxon>
        <taxon>Pseudomonadati</taxon>
        <taxon>Pseudomonadota</taxon>
        <taxon>Gammaproteobacteria</taxon>
        <taxon>Alteromonadales</taxon>
        <taxon>Alteromonadaceae</taxon>
        <taxon>Alteromonas/Salinimonas group</taxon>
        <taxon>Alteromonas</taxon>
    </lineage>
</organism>
<dbReference type="GO" id="GO:0008930">
    <property type="term" value="F:methylthioadenosine nucleosidase activity"/>
    <property type="evidence" value="ECO:0007669"/>
    <property type="project" value="TreeGrafter"/>
</dbReference>
<feature type="signal peptide" evidence="1">
    <location>
        <begin position="1"/>
        <end position="29"/>
    </location>
</feature>
<dbReference type="Gene3D" id="3.40.50.1580">
    <property type="entry name" value="Nucleoside phosphorylase domain"/>
    <property type="match status" value="1"/>
</dbReference>
<evidence type="ECO:0000313" key="3">
    <source>
        <dbReference type="EMBL" id="NDW20480.1"/>
    </source>
</evidence>
<feature type="chain" id="PRO_5026791763" evidence="1">
    <location>
        <begin position="30"/>
        <end position="322"/>
    </location>
</feature>
<dbReference type="InterPro" id="IPR035994">
    <property type="entry name" value="Nucleoside_phosphorylase_sf"/>
</dbReference>
<dbReference type="EMBL" id="JAAAWP010000002">
    <property type="protein sequence ID" value="NDW20480.1"/>
    <property type="molecule type" value="Genomic_DNA"/>
</dbReference>
<sequence length="322" mass="34656">MRVSKSKATKTLTVLITLASWLFCALSVAALSANSVTGSNDDVAQHRFKKIEIDTSVANPAPFMIQGPMPIEAEYFAGLLTDVRIEKAGHATFYLGNLNGYPIVVAQTGKGLENTAAATAVGIERYHPVAIINQGTSGGHDPTLNVGDIVLGKRAVNASNFKTPFRKRGEGSAPLQWLPMDLLASQGSAGEGDSAKDAERIRYYMGHKALLDAAREVKPEYKRGKVVEGTIASGNFWNNELDRIAWLHEQFGTSTEEMETAAAAQIAHGYGVPFLGVRVLSNNLTNEGHYDPSTAKGCQQFVKALIENLIERGSEPEGSPRI</sequence>
<gene>
    <name evidence="3" type="ORF">GTW09_02970</name>
</gene>
<dbReference type="Proteomes" id="UP000478837">
    <property type="component" value="Unassembled WGS sequence"/>
</dbReference>
<evidence type="ECO:0000313" key="4">
    <source>
        <dbReference type="Proteomes" id="UP000478837"/>
    </source>
</evidence>
<dbReference type="PANTHER" id="PTHR46832:SF1">
    <property type="entry name" value="5'-METHYLTHIOADENOSINE_S-ADENOSYLHOMOCYSTEINE NUCLEOSIDASE"/>
    <property type="match status" value="1"/>
</dbReference>
<dbReference type="PANTHER" id="PTHR46832">
    <property type="entry name" value="5'-METHYLTHIOADENOSINE/S-ADENOSYLHOMOCYSTEINE NUCLEOSIDASE"/>
    <property type="match status" value="1"/>
</dbReference>
<proteinExistence type="predicted"/>
<accession>A0A6L9MR92</accession>
<reference evidence="3 4" key="1">
    <citation type="submission" date="2020-01" db="EMBL/GenBank/DDBJ databases">
        <title>Genomes of bacteria type strains.</title>
        <authorList>
            <person name="Chen J."/>
            <person name="Zhu S."/>
            <person name="Yang J."/>
        </authorList>
    </citation>
    <scope>NUCLEOTIDE SEQUENCE [LARGE SCALE GENOMIC DNA]</scope>
    <source>
        <strain evidence="3 4">LMG 22958</strain>
    </source>
</reference>
<protein>
    <submittedName>
        <fullName evidence="3">5'-methylthioadenosine nucleosidase</fullName>
    </submittedName>
</protein>
<dbReference type="GO" id="GO:0019284">
    <property type="term" value="P:L-methionine salvage from S-adenosylmethionine"/>
    <property type="evidence" value="ECO:0007669"/>
    <property type="project" value="TreeGrafter"/>
</dbReference>
<feature type="domain" description="Nucleoside phosphorylase" evidence="2">
    <location>
        <begin position="63"/>
        <end position="288"/>
    </location>
</feature>
<comment type="caution">
    <text evidence="3">The sequence shown here is derived from an EMBL/GenBank/DDBJ whole genome shotgun (WGS) entry which is preliminary data.</text>
</comment>
<keyword evidence="1" id="KW-0732">Signal</keyword>
<dbReference type="SUPFAM" id="SSF53167">
    <property type="entry name" value="Purine and uridine phosphorylases"/>
    <property type="match status" value="1"/>
</dbReference>
<keyword evidence="4" id="KW-1185">Reference proteome</keyword>
<evidence type="ECO:0000256" key="1">
    <source>
        <dbReference type="SAM" id="SignalP"/>
    </source>
</evidence>